<dbReference type="AlphaFoldDB" id="A0A0G2AF70"/>
<accession>A0A0G2AF70</accession>
<evidence type="ECO:0000256" key="1">
    <source>
        <dbReference type="SAM" id="MobiDB-lite"/>
    </source>
</evidence>
<feature type="region of interest" description="Disordered" evidence="1">
    <location>
        <begin position="279"/>
        <end position="308"/>
    </location>
</feature>
<evidence type="ECO:0000313" key="2">
    <source>
        <dbReference type="EMBL" id="KKW31144.1"/>
    </source>
</evidence>
<sequence length="308" mass="35387">MICEMDQATEMEDDLLFLVKDLLTREPTTAEMKQMKEGVQVLVDRARFLSQFSVLATHATKTKTVDAVESSAQIYKSQDRNFEGDGVYFGIFGSFKEWGDEYFTVRIPLAYAHPNTRITSNGYGQAMINVLCDAVILRSEDAPVRMRGLLQWRRPEDYDWYKVWEDETGEETVYSIFPRWKLDLIKELIPNKSVEIAKDKSGQSCLVMDTQELPIVWASVCRALCIPRLIPLSELEDFGWKRGEPIPDDSFLSRRAIQLSTINAALDLTDPKFRYGTQERRPAHEDDDVPLNTLPPSDEQDRSSTLNW</sequence>
<gene>
    <name evidence="2" type="ORF">UY76_C0065G0007</name>
</gene>
<proteinExistence type="predicted"/>
<comment type="caution">
    <text evidence="2">The sequence shown here is derived from an EMBL/GenBank/DDBJ whole genome shotgun (WGS) entry which is preliminary data.</text>
</comment>
<reference evidence="2 3" key="1">
    <citation type="journal article" date="2015" name="Nature">
        <title>rRNA introns, odd ribosomes, and small enigmatic genomes across a large radiation of phyla.</title>
        <authorList>
            <person name="Brown C.T."/>
            <person name="Hug L.A."/>
            <person name="Thomas B.C."/>
            <person name="Sharon I."/>
            <person name="Castelle C.J."/>
            <person name="Singh A."/>
            <person name="Wilkins M.J."/>
            <person name="Williams K.H."/>
            <person name="Banfield J.F."/>
        </authorList>
    </citation>
    <scope>NUCLEOTIDE SEQUENCE [LARGE SCALE GENOMIC DNA]</scope>
</reference>
<dbReference type="Proteomes" id="UP000034054">
    <property type="component" value="Unassembled WGS sequence"/>
</dbReference>
<dbReference type="EMBL" id="LCRH01000065">
    <property type="protein sequence ID" value="KKW31144.1"/>
    <property type="molecule type" value="Genomic_DNA"/>
</dbReference>
<name>A0A0G2AF70_9BACT</name>
<protein>
    <submittedName>
        <fullName evidence="2">Uncharacterized protein</fullName>
    </submittedName>
</protein>
<organism evidence="2 3">
    <name type="scientific">Candidatus Uhrbacteria bacterium GW2011_GWA2_52_8d</name>
    <dbReference type="NCBI Taxonomy" id="1618979"/>
    <lineage>
        <taxon>Bacteria</taxon>
        <taxon>Candidatus Uhriibacteriota</taxon>
    </lineage>
</organism>
<evidence type="ECO:0000313" key="3">
    <source>
        <dbReference type="Proteomes" id="UP000034054"/>
    </source>
</evidence>